<dbReference type="PROSITE" id="PS00690">
    <property type="entry name" value="DEAH_ATP_HELICASE"/>
    <property type="match status" value="1"/>
</dbReference>
<evidence type="ECO:0000256" key="1">
    <source>
        <dbReference type="ARBA" id="ARBA00022741"/>
    </source>
</evidence>
<keyword evidence="4" id="KW-0067">ATP-binding</keyword>
<evidence type="ECO:0000256" key="4">
    <source>
        <dbReference type="ARBA" id="ARBA00022840"/>
    </source>
</evidence>
<evidence type="ECO:0000256" key="3">
    <source>
        <dbReference type="ARBA" id="ARBA00022806"/>
    </source>
</evidence>
<protein>
    <recommendedName>
        <fullName evidence="5">Helicase ATP-binding domain-containing protein</fullName>
    </recommendedName>
</protein>
<accession>A0ABN8I1P1</accession>
<dbReference type="Pfam" id="PF00270">
    <property type="entry name" value="DEAD"/>
    <property type="match status" value="1"/>
</dbReference>
<keyword evidence="3" id="KW-0347">Helicase</keyword>
<keyword evidence="7" id="KW-1185">Reference proteome</keyword>
<dbReference type="InterPro" id="IPR027417">
    <property type="entry name" value="P-loop_NTPase"/>
</dbReference>
<feature type="non-terminal residue" evidence="6">
    <location>
        <position position="1"/>
    </location>
</feature>
<dbReference type="PANTHER" id="PTHR18934">
    <property type="entry name" value="ATP-DEPENDENT RNA HELICASE"/>
    <property type="match status" value="1"/>
</dbReference>
<dbReference type="Proteomes" id="UP000837857">
    <property type="component" value="Chromosome 15"/>
</dbReference>
<reference evidence="6" key="1">
    <citation type="submission" date="2022-03" db="EMBL/GenBank/DDBJ databases">
        <authorList>
            <person name="Martin H S."/>
        </authorList>
    </citation>
    <scope>NUCLEOTIDE SEQUENCE</scope>
</reference>
<dbReference type="EMBL" id="OW152827">
    <property type="protein sequence ID" value="CAH2043768.1"/>
    <property type="molecule type" value="Genomic_DNA"/>
</dbReference>
<keyword evidence="1" id="KW-0547">Nucleotide-binding</keyword>
<organism evidence="6 7">
    <name type="scientific">Iphiclides podalirius</name>
    <name type="common">scarce swallowtail</name>
    <dbReference type="NCBI Taxonomy" id="110791"/>
    <lineage>
        <taxon>Eukaryota</taxon>
        <taxon>Metazoa</taxon>
        <taxon>Ecdysozoa</taxon>
        <taxon>Arthropoda</taxon>
        <taxon>Hexapoda</taxon>
        <taxon>Insecta</taxon>
        <taxon>Pterygota</taxon>
        <taxon>Neoptera</taxon>
        <taxon>Endopterygota</taxon>
        <taxon>Lepidoptera</taxon>
        <taxon>Glossata</taxon>
        <taxon>Ditrysia</taxon>
        <taxon>Papilionoidea</taxon>
        <taxon>Papilionidae</taxon>
        <taxon>Papilioninae</taxon>
        <taxon>Iphiclides</taxon>
    </lineage>
</organism>
<name>A0ABN8I1P1_9NEOP</name>
<dbReference type="Gene3D" id="3.40.50.300">
    <property type="entry name" value="P-loop containing nucleotide triphosphate hydrolases"/>
    <property type="match status" value="1"/>
</dbReference>
<gene>
    <name evidence="6" type="ORF">IPOD504_LOCUS4437</name>
</gene>
<dbReference type="InterPro" id="IPR002464">
    <property type="entry name" value="DNA/RNA_helicase_DEAH_CS"/>
</dbReference>
<dbReference type="CDD" id="cd17917">
    <property type="entry name" value="DEXHc_RHA-like"/>
    <property type="match status" value="1"/>
</dbReference>
<dbReference type="InterPro" id="IPR011545">
    <property type="entry name" value="DEAD/DEAH_box_helicase_dom"/>
</dbReference>
<evidence type="ECO:0000313" key="7">
    <source>
        <dbReference type="Proteomes" id="UP000837857"/>
    </source>
</evidence>
<evidence type="ECO:0000256" key="2">
    <source>
        <dbReference type="ARBA" id="ARBA00022801"/>
    </source>
</evidence>
<sequence length="395" mass="45241">MRDSNWNRTKKQRSRPVGLKGREIGLYYKNLNRAKKENKERAITLTIPRPVISSVKSNLQQIIHIAKDNNIQLPQIVTTTSFGLKIKNEVFHETEDLDASCSMRNDSNFKLPGVSINFNDQLTNDLSSAFHKEYMDMLTKKPYKKLLKFREILPAYKKAEDVLNLINNNQVIVVSGETGCGKSTQIPQLILDDAIKNNKGANVKIMVTQPRRIAASSLAARVAEERCEKMGNSVGYSVRLEKVEERNRGSIQYCTTGVLLVELEVNQGLTNWSHVILDEVHERDCHVDMSMCMLKQVLKRRKDLKLILMSATLDADSLSHYYNNCPVMHIEGLAYPVQDVYLEDILQITKFKLLDDSYTQKKRPKWHQYAHKNFGASAMEKDIKYKAEIGKLHKT</sequence>
<proteinExistence type="predicted"/>
<dbReference type="PANTHER" id="PTHR18934:SF237">
    <property type="entry name" value="ATP-DEPENDENT DNA_RNA HELICASE DHX36"/>
    <property type="match status" value="1"/>
</dbReference>
<dbReference type="PROSITE" id="PS51192">
    <property type="entry name" value="HELICASE_ATP_BIND_1"/>
    <property type="match status" value="1"/>
</dbReference>
<dbReference type="InterPro" id="IPR014001">
    <property type="entry name" value="Helicase_ATP-bd"/>
</dbReference>
<dbReference type="SMART" id="SM00487">
    <property type="entry name" value="DEXDc"/>
    <property type="match status" value="1"/>
</dbReference>
<feature type="domain" description="Helicase ATP-binding" evidence="5">
    <location>
        <begin position="163"/>
        <end position="331"/>
    </location>
</feature>
<evidence type="ECO:0000259" key="5">
    <source>
        <dbReference type="PROSITE" id="PS51192"/>
    </source>
</evidence>
<dbReference type="SUPFAM" id="SSF52540">
    <property type="entry name" value="P-loop containing nucleoside triphosphate hydrolases"/>
    <property type="match status" value="1"/>
</dbReference>
<keyword evidence="2" id="KW-0378">Hydrolase</keyword>
<evidence type="ECO:0000313" key="6">
    <source>
        <dbReference type="EMBL" id="CAH2043768.1"/>
    </source>
</evidence>